<dbReference type="Gene3D" id="3.60.10.10">
    <property type="entry name" value="Endonuclease/exonuclease/phosphatase"/>
    <property type="match status" value="2"/>
</dbReference>
<protein>
    <recommendedName>
        <fullName evidence="4">Endonuclease/exonuclease/phosphatase domain-containing protein</fullName>
    </recommendedName>
</protein>
<keyword evidence="3" id="KW-1185">Reference proteome</keyword>
<evidence type="ECO:0000313" key="3">
    <source>
        <dbReference type="Proteomes" id="UP001283361"/>
    </source>
</evidence>
<evidence type="ECO:0000256" key="1">
    <source>
        <dbReference type="SAM" id="SignalP"/>
    </source>
</evidence>
<accession>A0AAE1BDS8</accession>
<keyword evidence="1" id="KW-0732">Signal</keyword>
<dbReference type="SUPFAM" id="SSF56219">
    <property type="entry name" value="DNase I-like"/>
    <property type="match status" value="2"/>
</dbReference>
<comment type="caution">
    <text evidence="2">The sequence shown here is derived from an EMBL/GenBank/DDBJ whole genome shotgun (WGS) entry which is preliminary data.</text>
</comment>
<dbReference type="Proteomes" id="UP001283361">
    <property type="component" value="Unassembled WGS sequence"/>
</dbReference>
<organism evidence="2 3">
    <name type="scientific">Elysia crispata</name>
    <name type="common">lettuce slug</name>
    <dbReference type="NCBI Taxonomy" id="231223"/>
    <lineage>
        <taxon>Eukaryota</taxon>
        <taxon>Metazoa</taxon>
        <taxon>Spiralia</taxon>
        <taxon>Lophotrochozoa</taxon>
        <taxon>Mollusca</taxon>
        <taxon>Gastropoda</taxon>
        <taxon>Heterobranchia</taxon>
        <taxon>Euthyneura</taxon>
        <taxon>Panpulmonata</taxon>
        <taxon>Sacoglossa</taxon>
        <taxon>Placobranchoidea</taxon>
        <taxon>Plakobranchidae</taxon>
        <taxon>Elysia</taxon>
    </lineage>
</organism>
<dbReference type="EMBL" id="JAWDGP010000111">
    <property type="protein sequence ID" value="KAK3803681.1"/>
    <property type="molecule type" value="Genomic_DNA"/>
</dbReference>
<name>A0AAE1BDS8_9GAST</name>
<evidence type="ECO:0000313" key="2">
    <source>
        <dbReference type="EMBL" id="KAK3803681.1"/>
    </source>
</evidence>
<evidence type="ECO:0008006" key="4">
    <source>
        <dbReference type="Google" id="ProtNLM"/>
    </source>
</evidence>
<sequence>MRAKIMVVVVAAVVVVLVDVAAAACKTVTTFNAGLTPRVDDYYRRRGLVNDALAAESADVLCLQEFWFEDDMRHLVDDLKSIYPHHYSGLHTKINKLEDDSWSWFTRSACSLSELWSLTWRLLPCAYQQGKVSLGDFCRALTSKVRSHLATSAVRLPASKVSLSLGDFCRALTSKVRSHLATSAVRLPASKVSLKLGDFSRAHTSTVSHTRGDICRALTSKVRSHLATSAVRLPASKVSLSLGDFCRAPTSKVSLSLGDFCRKLTSKVRSHTWRLLPCAYQQDCFGVFSESIEAGMGCLAQKCGDVLRHEAIDPICLSCLVISSSSVSDVKNRCWRAYGSDLRLNPSGLMILSKTELPQDKTFYSPYFPGQDMTLHRGYIQTEVKDVGTLVCTHLTSVFPTYWEYDLPYSSYEEQNQAEINKTYNRLEGSSYTIAADFNTGPEVSSSDPEKNLTAEAPNSYALLQHYGYDTATYVSDDGRCTYCNDNPLVSGYNNVLDDVLIMGNSFSSVTKQRVLDQKDPPLSDHFGVRARLCIN</sequence>
<dbReference type="InterPro" id="IPR036691">
    <property type="entry name" value="Endo/exonu/phosph_ase_sf"/>
</dbReference>
<proteinExistence type="predicted"/>
<feature type="signal peptide" evidence="1">
    <location>
        <begin position="1"/>
        <end position="23"/>
    </location>
</feature>
<dbReference type="AlphaFoldDB" id="A0AAE1BDS8"/>
<gene>
    <name evidence="2" type="ORF">RRG08_023529</name>
</gene>
<reference evidence="2" key="1">
    <citation type="journal article" date="2023" name="G3 (Bethesda)">
        <title>A reference genome for the long-term kleptoplast-retaining sea slug Elysia crispata morphotype clarki.</title>
        <authorList>
            <person name="Eastman K.E."/>
            <person name="Pendleton A.L."/>
            <person name="Shaikh M.A."/>
            <person name="Suttiyut T."/>
            <person name="Ogas R."/>
            <person name="Tomko P."/>
            <person name="Gavelis G."/>
            <person name="Widhalm J.R."/>
            <person name="Wisecaver J.H."/>
        </authorList>
    </citation>
    <scope>NUCLEOTIDE SEQUENCE</scope>
    <source>
        <strain evidence="2">ECLA1</strain>
    </source>
</reference>
<feature type="chain" id="PRO_5042132128" description="Endonuclease/exonuclease/phosphatase domain-containing protein" evidence="1">
    <location>
        <begin position="24"/>
        <end position="536"/>
    </location>
</feature>